<accession>H3NPD9</accession>
<dbReference type="NCBIfam" id="NF040601">
    <property type="entry name" value="TerS_not_xtmA"/>
    <property type="match status" value="1"/>
</dbReference>
<feature type="domain" description="PBSX phage terminase small subunit-like N-terminal" evidence="2">
    <location>
        <begin position="1"/>
        <end position="63"/>
    </location>
</feature>
<dbReference type="Proteomes" id="UP000004191">
    <property type="component" value="Unassembled WGS sequence"/>
</dbReference>
<evidence type="ECO:0000313" key="4">
    <source>
        <dbReference type="Proteomes" id="UP000004191"/>
    </source>
</evidence>
<dbReference type="RefSeq" id="WP_005398715.1">
    <property type="nucleotide sequence ID" value="NZ_JH601088.1"/>
</dbReference>
<evidence type="ECO:0000313" key="3">
    <source>
        <dbReference type="EMBL" id="EHR33452.1"/>
    </source>
</evidence>
<sequence>MARQRNPNREKAFEIYQENKGNIDLVEIARQLDISAGTVRGWKSKDKWEQKLNGTFQKNTERSKRKKGGQPKNTNAKKHGLFERFLPSETLEIVEAIKTKNPIDLLWDQIVLAYAAIIRSQKIMYVDDKYDHNIIKSGYSAGKTIGEQFAVESAQTKQSNYLNSLSRVQSQLNNMIKQYEKMINEDPLATEEQKARIENIKARTAHIKGSDNDYEDIEDIRGVIYGDQKQED</sequence>
<organism evidence="3 4">
    <name type="scientific">Helcococcus kunzii ATCC 51366</name>
    <dbReference type="NCBI Taxonomy" id="883114"/>
    <lineage>
        <taxon>Bacteria</taxon>
        <taxon>Bacillati</taxon>
        <taxon>Bacillota</taxon>
        <taxon>Tissierellia</taxon>
        <taxon>Tissierellales</taxon>
        <taxon>Peptoniphilaceae</taxon>
        <taxon>Helcococcus</taxon>
    </lineage>
</organism>
<reference evidence="3 4" key="1">
    <citation type="submission" date="2012-01" db="EMBL/GenBank/DDBJ databases">
        <title>The Genome Sequence of Helcococcus kunzii ATCC 51366.</title>
        <authorList>
            <consortium name="The Broad Institute Genome Sequencing Platform"/>
            <person name="Earl A."/>
            <person name="Ward D."/>
            <person name="Feldgarden M."/>
            <person name="Gevers D."/>
            <person name="Huys G."/>
            <person name="Young S.K."/>
            <person name="Zeng Q."/>
            <person name="Gargeya S."/>
            <person name="Fitzgerald M."/>
            <person name="Haas B."/>
            <person name="Abouelleil A."/>
            <person name="Alvarado L."/>
            <person name="Arachchi H.M."/>
            <person name="Berlin A."/>
            <person name="Chapman S.B."/>
            <person name="Gearin G."/>
            <person name="Goldberg J."/>
            <person name="Griggs A."/>
            <person name="Gujja S."/>
            <person name="Hansen M."/>
            <person name="Heiman D."/>
            <person name="Howarth C."/>
            <person name="Larimer J."/>
            <person name="Lui A."/>
            <person name="MacDonald P.J.P."/>
            <person name="McCowen C."/>
            <person name="Montmayeur A."/>
            <person name="Murphy C."/>
            <person name="Neiman D."/>
            <person name="Pearson M."/>
            <person name="Priest M."/>
            <person name="Roberts A."/>
            <person name="Saif S."/>
            <person name="Shea T."/>
            <person name="Sisk P."/>
            <person name="Stolte C."/>
            <person name="Sykes S."/>
            <person name="Wortman J."/>
            <person name="Nusbaum C."/>
            <person name="Birren B."/>
        </authorList>
    </citation>
    <scope>NUCLEOTIDE SEQUENCE [LARGE SCALE GENOMIC DNA]</scope>
    <source>
        <strain evidence="3 4">ATCC 51366</strain>
    </source>
</reference>
<dbReference type="InterPro" id="IPR018925">
    <property type="entry name" value="XtmA-like_N"/>
</dbReference>
<dbReference type="STRING" id="883114.HMPREF9709_01200"/>
<proteinExistence type="predicted"/>
<evidence type="ECO:0000256" key="1">
    <source>
        <dbReference type="SAM" id="MobiDB-lite"/>
    </source>
</evidence>
<protein>
    <recommendedName>
        <fullName evidence="2">PBSX phage terminase small subunit-like N-terminal domain-containing protein</fullName>
    </recommendedName>
</protein>
<comment type="caution">
    <text evidence="3">The sequence shown here is derived from an EMBL/GenBank/DDBJ whole genome shotgun (WGS) entry which is preliminary data.</text>
</comment>
<dbReference type="HOGENOM" id="CLU_084751_1_1_9"/>
<dbReference type="AlphaFoldDB" id="H3NPD9"/>
<feature type="compositionally biased region" description="Basic residues" evidence="1">
    <location>
        <begin position="63"/>
        <end position="78"/>
    </location>
</feature>
<gene>
    <name evidence="3" type="ORF">HMPREF9709_01200</name>
</gene>
<dbReference type="GeneID" id="96999180"/>
<feature type="region of interest" description="Disordered" evidence="1">
    <location>
        <begin position="53"/>
        <end position="78"/>
    </location>
</feature>
<dbReference type="OrthoDB" id="7358785at2"/>
<dbReference type="PATRIC" id="fig|883114.3.peg.1191"/>
<evidence type="ECO:0000259" key="2">
    <source>
        <dbReference type="Pfam" id="PF10668"/>
    </source>
</evidence>
<name>H3NPD9_9FIRM</name>
<dbReference type="eggNOG" id="COG5484">
    <property type="taxonomic scope" value="Bacteria"/>
</dbReference>
<keyword evidence="4" id="KW-1185">Reference proteome</keyword>
<dbReference type="EMBL" id="AGEI01000023">
    <property type="protein sequence ID" value="EHR33452.1"/>
    <property type="molecule type" value="Genomic_DNA"/>
</dbReference>
<dbReference type="Pfam" id="PF10668">
    <property type="entry name" value="Phage_terminase"/>
    <property type="match status" value="1"/>
</dbReference>